<evidence type="ECO:0000313" key="3">
    <source>
        <dbReference type="EMBL" id="CAE6005440.1"/>
    </source>
</evidence>
<keyword evidence="4" id="KW-1185">Reference proteome</keyword>
<evidence type="ECO:0000313" key="4">
    <source>
        <dbReference type="Proteomes" id="UP000682877"/>
    </source>
</evidence>
<dbReference type="AlphaFoldDB" id="A0A8S2A0K5"/>
<dbReference type="Gene3D" id="3.30.160.60">
    <property type="entry name" value="Classic Zinc Finger"/>
    <property type="match status" value="2"/>
</dbReference>
<accession>A0A8S2A0K5</accession>
<feature type="compositionally biased region" description="Polar residues" evidence="1">
    <location>
        <begin position="328"/>
        <end position="362"/>
    </location>
</feature>
<dbReference type="SMART" id="SM00451">
    <property type="entry name" value="ZnF_U1"/>
    <property type="match status" value="2"/>
</dbReference>
<dbReference type="PANTHER" id="PTHR47487">
    <property type="entry name" value="OS06G0651300 PROTEIN-RELATED"/>
    <property type="match status" value="1"/>
</dbReference>
<feature type="compositionally biased region" description="Polar residues" evidence="1">
    <location>
        <begin position="17"/>
        <end position="39"/>
    </location>
</feature>
<dbReference type="InterPro" id="IPR036236">
    <property type="entry name" value="Znf_C2H2_sf"/>
</dbReference>
<organism evidence="3 4">
    <name type="scientific">Arabidopsis arenosa</name>
    <name type="common">Sand rock-cress</name>
    <name type="synonym">Cardaminopsis arenosa</name>
    <dbReference type="NCBI Taxonomy" id="38785"/>
    <lineage>
        <taxon>Eukaryota</taxon>
        <taxon>Viridiplantae</taxon>
        <taxon>Streptophyta</taxon>
        <taxon>Embryophyta</taxon>
        <taxon>Tracheophyta</taxon>
        <taxon>Spermatophyta</taxon>
        <taxon>Magnoliopsida</taxon>
        <taxon>eudicotyledons</taxon>
        <taxon>Gunneridae</taxon>
        <taxon>Pentapetalae</taxon>
        <taxon>rosids</taxon>
        <taxon>malvids</taxon>
        <taxon>Brassicales</taxon>
        <taxon>Brassicaceae</taxon>
        <taxon>Camelineae</taxon>
        <taxon>Arabidopsis</taxon>
    </lineage>
</organism>
<feature type="domain" description="U1-type" evidence="2">
    <location>
        <begin position="385"/>
        <end position="419"/>
    </location>
</feature>
<dbReference type="Proteomes" id="UP000682877">
    <property type="component" value="Chromosome 4"/>
</dbReference>
<dbReference type="GO" id="GO:0003676">
    <property type="term" value="F:nucleic acid binding"/>
    <property type="evidence" value="ECO:0007669"/>
    <property type="project" value="InterPro"/>
</dbReference>
<proteinExistence type="predicted"/>
<name>A0A8S2A0K5_ARAAE</name>
<protein>
    <recommendedName>
        <fullName evidence="2">U1-type domain-containing protein</fullName>
    </recommendedName>
</protein>
<sequence length="458" mass="51123">MEFRYRAIDSNRPPPATDTTPSQSPNPNFPLLSTRSMSGKSEDQQVREAMIQREIEKEQIRQEIIITEAARKRELIAEVLQEMAIEREMAIRRVSDTGISLEEKLIMWINQRKRPNQNQNQNNNNLFRTKYSYIDSLINTGSYNSLITSPMMQLPQLQQIPDATGTSMLESNKEKLIVLSRADHIGAKPKADSVGTMQLPQLQQMPEATTGTSVLESNKEKLIVLARADPVGEKRKAEDTQTGLNEDLQVKRQKAKESEAKTMSLESGEIVSSKLPCLGKLGNGKKVESKVRSSYKFWCEICKVGTYCQTVMRDHELGKKHKAAVTQQNGVPEAASTSLSPASVTAPQSEGTTVRENANPQGQKVDDMSAKETPGKTIEGEKKKQGTFWCKTCNIQTNSEQTLRNHTLGKKHMTLIEKQQKKLVTVPVRSLNADPGDKESVSIAMDQTKGKVHCLEKS</sequence>
<evidence type="ECO:0000259" key="2">
    <source>
        <dbReference type="SMART" id="SM00451"/>
    </source>
</evidence>
<reference evidence="3" key="1">
    <citation type="submission" date="2021-01" db="EMBL/GenBank/DDBJ databases">
        <authorList>
            <person name="Bezrukov I."/>
        </authorList>
    </citation>
    <scope>NUCLEOTIDE SEQUENCE</scope>
</reference>
<gene>
    <name evidence="3" type="ORF">AARE701A_LOCUS9422</name>
</gene>
<dbReference type="InterPro" id="IPR003604">
    <property type="entry name" value="Matrin/U1-like-C_Znf_C2H2"/>
</dbReference>
<feature type="domain" description="U1-type" evidence="2">
    <location>
        <begin position="294"/>
        <end position="328"/>
    </location>
</feature>
<feature type="region of interest" description="Disordered" evidence="1">
    <location>
        <begin position="328"/>
        <end position="376"/>
    </location>
</feature>
<dbReference type="SUPFAM" id="SSF57667">
    <property type="entry name" value="beta-beta-alpha zinc fingers"/>
    <property type="match status" value="2"/>
</dbReference>
<evidence type="ECO:0000256" key="1">
    <source>
        <dbReference type="SAM" id="MobiDB-lite"/>
    </source>
</evidence>
<dbReference type="GO" id="GO:0008270">
    <property type="term" value="F:zinc ion binding"/>
    <property type="evidence" value="ECO:0007669"/>
    <property type="project" value="InterPro"/>
</dbReference>
<feature type="compositionally biased region" description="Basic and acidic residues" evidence="1">
    <location>
        <begin position="364"/>
        <end position="376"/>
    </location>
</feature>
<dbReference type="Pfam" id="PF12874">
    <property type="entry name" value="zf-met"/>
    <property type="match status" value="2"/>
</dbReference>
<dbReference type="PANTHER" id="PTHR47487:SF8">
    <property type="entry name" value="OS08G0270900 PROTEIN"/>
    <property type="match status" value="1"/>
</dbReference>
<dbReference type="EMBL" id="LR999454">
    <property type="protein sequence ID" value="CAE6005440.1"/>
    <property type="molecule type" value="Genomic_DNA"/>
</dbReference>
<dbReference type="InterPro" id="IPR013087">
    <property type="entry name" value="Znf_C2H2_type"/>
</dbReference>
<feature type="region of interest" description="Disordered" evidence="1">
    <location>
        <begin position="1"/>
        <end position="44"/>
    </location>
</feature>